<evidence type="ECO:0000313" key="1">
    <source>
        <dbReference type="EMBL" id="KAK9420195.1"/>
    </source>
</evidence>
<organism evidence="1 2">
    <name type="scientific">Seiridium unicorne</name>
    <dbReference type="NCBI Taxonomy" id="138068"/>
    <lineage>
        <taxon>Eukaryota</taxon>
        <taxon>Fungi</taxon>
        <taxon>Dikarya</taxon>
        <taxon>Ascomycota</taxon>
        <taxon>Pezizomycotina</taxon>
        <taxon>Sordariomycetes</taxon>
        <taxon>Xylariomycetidae</taxon>
        <taxon>Amphisphaeriales</taxon>
        <taxon>Sporocadaceae</taxon>
        <taxon>Seiridium</taxon>
    </lineage>
</organism>
<proteinExistence type="predicted"/>
<dbReference type="Proteomes" id="UP001408356">
    <property type="component" value="Unassembled WGS sequence"/>
</dbReference>
<reference evidence="1 2" key="1">
    <citation type="journal article" date="2024" name="J. Plant Pathol.">
        <title>Sequence and assembly of the genome of Seiridium unicorne, isolate CBS 538.82, causal agent of cypress canker disease.</title>
        <authorList>
            <person name="Scali E."/>
            <person name="Rocca G.D."/>
            <person name="Danti R."/>
            <person name="Garbelotto M."/>
            <person name="Barberini S."/>
            <person name="Baroncelli R."/>
            <person name="Emiliani G."/>
        </authorList>
    </citation>
    <scope>NUCLEOTIDE SEQUENCE [LARGE SCALE GENOMIC DNA]</scope>
    <source>
        <strain evidence="1 2">BM-138-508</strain>
    </source>
</reference>
<accession>A0ABR2V150</accession>
<protein>
    <submittedName>
        <fullName evidence="1">WSC domain-containing protein</fullName>
    </submittedName>
</protein>
<name>A0ABR2V150_9PEZI</name>
<comment type="caution">
    <text evidence="1">The sequence shown here is derived from an EMBL/GenBank/DDBJ whole genome shotgun (WGS) entry which is preliminary data.</text>
</comment>
<sequence>MVACGHTLGGVHGEDFPQVTGNGTTGYVARFEGNTGTSFAKFDNVVVTQYLNDFTENPLVVGKNDTINSNKRVFGADANKTINALADAIAFQSKLTLSDPLDPINIKPTIDFMALNSNGTIDFQGRVRVRVSSATGRDPNDIGMYLTYNDRNGVNSSTIITTYQGRQDGGLSNGLFNEQFAWFEFSTILNPEAGISSFNAHLTTLSTGASTTYDNGGRGFPVPDDILYQKSQSCVDVNGTPTLTVSAAVRKEKADEVVAVDLVQITPRQGVILNALSIETTPLQKTTQIVGDYSIFSVQVPMNVASTTFDLVLGTTDQVRIKSQDTTLLTGTSCQSL</sequence>
<evidence type="ECO:0000313" key="2">
    <source>
        <dbReference type="Proteomes" id="UP001408356"/>
    </source>
</evidence>
<gene>
    <name evidence="1" type="ORF">SUNI508_06723</name>
</gene>
<keyword evidence="2" id="KW-1185">Reference proteome</keyword>
<dbReference type="EMBL" id="JARVKF010000257">
    <property type="protein sequence ID" value="KAK9420195.1"/>
    <property type="molecule type" value="Genomic_DNA"/>
</dbReference>